<evidence type="ECO:0000259" key="3">
    <source>
        <dbReference type="PROSITE" id="PS50157"/>
    </source>
</evidence>
<dbReference type="Proteomes" id="UP001324427">
    <property type="component" value="Unassembled WGS sequence"/>
</dbReference>
<name>A0AAV9JGL5_9PEZI</name>
<evidence type="ECO:0000313" key="5">
    <source>
        <dbReference type="Proteomes" id="UP001324427"/>
    </source>
</evidence>
<reference evidence="4 5" key="1">
    <citation type="submission" date="2021-11" db="EMBL/GenBank/DDBJ databases">
        <title>Black yeast isolated from Biological Soil Crust.</title>
        <authorList>
            <person name="Kurbessoian T."/>
        </authorList>
    </citation>
    <scope>NUCLEOTIDE SEQUENCE [LARGE SCALE GENOMIC DNA]</scope>
    <source>
        <strain evidence="4 5">CCFEE 5522</strain>
    </source>
</reference>
<dbReference type="EMBL" id="JAVFHQ010000025">
    <property type="protein sequence ID" value="KAK4544330.1"/>
    <property type="molecule type" value="Genomic_DNA"/>
</dbReference>
<evidence type="ECO:0000256" key="2">
    <source>
        <dbReference type="SAM" id="MobiDB-lite"/>
    </source>
</evidence>
<keyword evidence="1" id="KW-0863">Zinc-finger</keyword>
<protein>
    <recommendedName>
        <fullName evidence="3">C2H2-type domain-containing protein</fullName>
    </recommendedName>
</protein>
<proteinExistence type="predicted"/>
<gene>
    <name evidence="4" type="ORF">LTR36_004221</name>
</gene>
<dbReference type="GO" id="GO:0008270">
    <property type="term" value="F:zinc ion binding"/>
    <property type="evidence" value="ECO:0007669"/>
    <property type="project" value="UniProtKB-KW"/>
</dbReference>
<comment type="caution">
    <text evidence="4">The sequence shown here is derived from an EMBL/GenBank/DDBJ whole genome shotgun (WGS) entry which is preliminary data.</text>
</comment>
<feature type="domain" description="C2H2-type" evidence="3">
    <location>
        <begin position="45"/>
        <end position="73"/>
    </location>
</feature>
<feature type="compositionally biased region" description="Acidic residues" evidence="2">
    <location>
        <begin position="94"/>
        <end position="108"/>
    </location>
</feature>
<sequence>MQEHRAVHTKEKSFHCAEDGCEKMFKTELKSARHFKACHVANPKAKCDICGDQFCKPSYMKRHRSTAHPASTSGPLNLPDPDPKSSKQPSSVPDSEEAMDIGDELSMD</sequence>
<dbReference type="InterPro" id="IPR013087">
    <property type="entry name" value="Znf_C2H2_type"/>
</dbReference>
<evidence type="ECO:0000256" key="1">
    <source>
        <dbReference type="PROSITE-ProRule" id="PRU00042"/>
    </source>
</evidence>
<evidence type="ECO:0000313" key="4">
    <source>
        <dbReference type="EMBL" id="KAK4544330.1"/>
    </source>
</evidence>
<organism evidence="4 5">
    <name type="scientific">Oleoguttula mirabilis</name>
    <dbReference type="NCBI Taxonomy" id="1507867"/>
    <lineage>
        <taxon>Eukaryota</taxon>
        <taxon>Fungi</taxon>
        <taxon>Dikarya</taxon>
        <taxon>Ascomycota</taxon>
        <taxon>Pezizomycotina</taxon>
        <taxon>Dothideomycetes</taxon>
        <taxon>Dothideomycetidae</taxon>
        <taxon>Mycosphaerellales</taxon>
        <taxon>Teratosphaeriaceae</taxon>
        <taxon>Oleoguttula</taxon>
    </lineage>
</organism>
<dbReference type="AlphaFoldDB" id="A0AAV9JGL5"/>
<dbReference type="SUPFAM" id="SSF57667">
    <property type="entry name" value="beta-beta-alpha zinc fingers"/>
    <property type="match status" value="1"/>
</dbReference>
<dbReference type="SMART" id="SM00355">
    <property type="entry name" value="ZnF_C2H2"/>
    <property type="match status" value="2"/>
</dbReference>
<keyword evidence="1" id="KW-0862">Zinc</keyword>
<dbReference type="PROSITE" id="PS50157">
    <property type="entry name" value="ZINC_FINGER_C2H2_2"/>
    <property type="match status" value="1"/>
</dbReference>
<dbReference type="InterPro" id="IPR036236">
    <property type="entry name" value="Znf_C2H2_sf"/>
</dbReference>
<accession>A0AAV9JGL5</accession>
<keyword evidence="1" id="KW-0479">Metal-binding</keyword>
<dbReference type="Gene3D" id="3.30.160.60">
    <property type="entry name" value="Classic Zinc Finger"/>
    <property type="match status" value="1"/>
</dbReference>
<keyword evidence="5" id="KW-1185">Reference proteome</keyword>
<feature type="region of interest" description="Disordered" evidence="2">
    <location>
        <begin position="61"/>
        <end position="108"/>
    </location>
</feature>
<dbReference type="PROSITE" id="PS00028">
    <property type="entry name" value="ZINC_FINGER_C2H2_1"/>
    <property type="match status" value="2"/>
</dbReference>